<dbReference type="Pfam" id="PF12846">
    <property type="entry name" value="AAA_10"/>
    <property type="match status" value="1"/>
</dbReference>
<accession>A0A378WEP1</accession>
<dbReference type="Proteomes" id="UP000255389">
    <property type="component" value="Unassembled WGS sequence"/>
</dbReference>
<gene>
    <name evidence="1" type="ORF">NCTC1542_06734</name>
</gene>
<reference evidence="1 2" key="1">
    <citation type="submission" date="2018-06" db="EMBL/GenBank/DDBJ databases">
        <authorList>
            <consortium name="Pathogen Informatics"/>
            <person name="Doyle S."/>
        </authorList>
    </citation>
    <scope>NUCLEOTIDE SEQUENCE [LARGE SCALE GENOMIC DNA]</scope>
    <source>
        <strain evidence="1 2">NCTC1542</strain>
    </source>
</reference>
<sequence length="784" mass="87592">MSGQENILATRSIVDGNLRYTSSGYWADYLVQPRQYGSKSTREKKLVGHDHEQLFKVLSKRNALYCGTLTPETARSITAKSLNGRHADDVPWFSEITAERVHELAHDPFFWPKEQILRISVPVGKTRELAHRNRAKLLEAIPRSWELTPAEPEDMSWLWSSSIHRGVLLMPRPELDGNSAVFDPALFDDGAKEDDIDGFTAHNRPPIIKITPKGGAPSYQAVLKVNFPDKRMEFPGGTEIFSVLARTGLHVDWAIRTWHKSRRQVAAENTEAAKKIDSNRYETALETQLLDENDTADRLVSEYTAKIIETNSDSVGFIVLFALGARSYTDLERGVTFLTEVFAHMEITFERIAGLQAEMWAAMMPGTPTTERIRELTDETTIAEFAELVPFTTSSVGTPTGPIRGRCEDSGFSDLFRLDPHLLLERDLPSSIALAGGLGSGKSTFMKAFSEDAAALGDLIWAYDRTDKGEWATFMRQIPGHVIVDLLNPDHGIDPLQTFRDNPRLASRHTLSALVPLLKFEVGSDEALALTEALAPDNITAQEITSQARLADYLYATKGNSHEDEAARRVGRHLKAWGSYEFARALMDPSLPPLDYSAPAICLQTYGLPAATAEKIYNEHLFKRLRPEELYVESAYELTGLAMREHYFRSPKHCVINFDEAYHITSKPVGREMLELLSHDSRKHGVSMLLGSHLGLADYDMESLKLIGIFLVGRIDKDEAAIDNLTWGGMHPEDNSHFVDDLTTRFGSGDFIVNFFGQISHVRMFQSTSATIRTAANTTFKAAS</sequence>
<organism evidence="1 2">
    <name type="scientific">Mycolicibacterium fortuitum</name>
    <name type="common">Mycobacterium fortuitum</name>
    <dbReference type="NCBI Taxonomy" id="1766"/>
    <lineage>
        <taxon>Bacteria</taxon>
        <taxon>Bacillati</taxon>
        <taxon>Actinomycetota</taxon>
        <taxon>Actinomycetes</taxon>
        <taxon>Mycobacteriales</taxon>
        <taxon>Mycobacteriaceae</taxon>
        <taxon>Mycolicibacterium</taxon>
    </lineage>
</organism>
<dbReference type="SUPFAM" id="SSF52540">
    <property type="entry name" value="P-loop containing nucleoside triphosphate hydrolases"/>
    <property type="match status" value="1"/>
</dbReference>
<evidence type="ECO:0000313" key="2">
    <source>
        <dbReference type="Proteomes" id="UP000255389"/>
    </source>
</evidence>
<dbReference type="CDD" id="cd02019">
    <property type="entry name" value="NK"/>
    <property type="match status" value="1"/>
</dbReference>
<evidence type="ECO:0000313" key="1">
    <source>
        <dbReference type="EMBL" id="SUA31380.1"/>
    </source>
</evidence>
<proteinExistence type="predicted"/>
<dbReference type="EMBL" id="UGQY01000006">
    <property type="protein sequence ID" value="SUA31380.1"/>
    <property type="molecule type" value="Genomic_DNA"/>
</dbReference>
<protein>
    <submittedName>
        <fullName evidence="1">Type IV secretory pathway, VirB4 components</fullName>
    </submittedName>
</protein>
<dbReference type="InterPro" id="IPR027417">
    <property type="entry name" value="P-loop_NTPase"/>
</dbReference>
<dbReference type="AlphaFoldDB" id="A0A378WEP1"/>
<name>A0A378WEP1_MYCFO</name>